<dbReference type="InterPro" id="IPR011767">
    <property type="entry name" value="GLR_AS"/>
</dbReference>
<dbReference type="CDD" id="cd03419">
    <property type="entry name" value="GRX_GRXh_1_2_like"/>
    <property type="match status" value="1"/>
</dbReference>
<dbReference type="InterPro" id="IPR002109">
    <property type="entry name" value="Glutaredoxin"/>
</dbReference>
<evidence type="ECO:0000256" key="2">
    <source>
        <dbReference type="ARBA" id="ARBA00022448"/>
    </source>
</evidence>
<dbReference type="PROSITE" id="PS00195">
    <property type="entry name" value="GLUTAREDOXIN_1"/>
    <property type="match status" value="1"/>
</dbReference>
<dbReference type="GO" id="GO:0005737">
    <property type="term" value="C:cytoplasm"/>
    <property type="evidence" value="ECO:0007669"/>
    <property type="project" value="TreeGrafter"/>
</dbReference>
<evidence type="ECO:0000256" key="1">
    <source>
        <dbReference type="ARBA" id="ARBA00007190"/>
    </source>
</evidence>
<proteinExistence type="inferred from homology"/>
<dbReference type="Gene3D" id="3.40.30.10">
    <property type="entry name" value="Glutaredoxin"/>
    <property type="match status" value="1"/>
</dbReference>
<evidence type="ECO:0000256" key="4">
    <source>
        <dbReference type="ARBA" id="ARBA00023157"/>
    </source>
</evidence>
<dbReference type="OrthoDB" id="418495at2759"/>
<evidence type="ECO:0000256" key="3">
    <source>
        <dbReference type="ARBA" id="ARBA00022982"/>
    </source>
</evidence>
<accession>A0A150GUZ6</accession>
<gene>
    <name evidence="7" type="ORF">GPECTOR_7g1042</name>
</gene>
<dbReference type="InterPro" id="IPR036249">
    <property type="entry name" value="Thioredoxin-like_sf"/>
</dbReference>
<keyword evidence="4" id="KW-1015">Disulfide bond</keyword>
<protein>
    <recommendedName>
        <fullName evidence="6">Glutaredoxin domain-containing protein</fullName>
    </recommendedName>
</protein>
<dbReference type="AlphaFoldDB" id="A0A150GUZ6"/>
<reference evidence="8" key="1">
    <citation type="journal article" date="2016" name="Nat. Commun.">
        <title>The Gonium pectorale genome demonstrates co-option of cell cycle regulation during the evolution of multicellularity.</title>
        <authorList>
            <person name="Hanschen E.R."/>
            <person name="Marriage T.N."/>
            <person name="Ferris P.J."/>
            <person name="Hamaji T."/>
            <person name="Toyoda A."/>
            <person name="Fujiyama A."/>
            <person name="Neme R."/>
            <person name="Noguchi H."/>
            <person name="Minakuchi Y."/>
            <person name="Suzuki M."/>
            <person name="Kawai-Toyooka H."/>
            <person name="Smith D.R."/>
            <person name="Sparks H."/>
            <person name="Anderson J."/>
            <person name="Bakaric R."/>
            <person name="Luria V."/>
            <person name="Karger A."/>
            <person name="Kirschner M.W."/>
            <person name="Durand P.M."/>
            <person name="Michod R.E."/>
            <person name="Nozaki H."/>
            <person name="Olson B.J."/>
        </authorList>
    </citation>
    <scope>NUCLEOTIDE SEQUENCE [LARGE SCALE GENOMIC DNA]</scope>
    <source>
        <strain evidence="8">NIES-2863</strain>
    </source>
</reference>
<dbReference type="InterPro" id="IPR011899">
    <property type="entry name" value="Glutaredoxin_euk/vir"/>
</dbReference>
<evidence type="ECO:0000256" key="5">
    <source>
        <dbReference type="ARBA" id="ARBA00023284"/>
    </source>
</evidence>
<dbReference type="InterPro" id="IPR014025">
    <property type="entry name" value="Glutaredoxin_subgr"/>
</dbReference>
<dbReference type="PANTHER" id="PTHR45694:SF5">
    <property type="entry name" value="GLUTAREDOXIN 2"/>
    <property type="match status" value="1"/>
</dbReference>
<organism evidence="7 8">
    <name type="scientific">Gonium pectorale</name>
    <name type="common">Green alga</name>
    <dbReference type="NCBI Taxonomy" id="33097"/>
    <lineage>
        <taxon>Eukaryota</taxon>
        <taxon>Viridiplantae</taxon>
        <taxon>Chlorophyta</taxon>
        <taxon>core chlorophytes</taxon>
        <taxon>Chlorophyceae</taxon>
        <taxon>CS clade</taxon>
        <taxon>Chlamydomonadales</taxon>
        <taxon>Volvocaceae</taxon>
        <taxon>Gonium</taxon>
    </lineage>
</organism>
<keyword evidence="2" id="KW-0813">Transport</keyword>
<dbReference type="NCBIfam" id="TIGR02180">
    <property type="entry name" value="GRX_euk"/>
    <property type="match status" value="1"/>
</dbReference>
<dbReference type="PRINTS" id="PR00160">
    <property type="entry name" value="GLUTAREDOXIN"/>
</dbReference>
<evidence type="ECO:0000259" key="6">
    <source>
        <dbReference type="Pfam" id="PF00462"/>
    </source>
</evidence>
<evidence type="ECO:0000313" key="7">
    <source>
        <dbReference type="EMBL" id="KXZ53150.1"/>
    </source>
</evidence>
<dbReference type="FunFam" id="3.40.30.10:FF:000026">
    <property type="entry name" value="Glutaredoxin 2"/>
    <property type="match status" value="1"/>
</dbReference>
<dbReference type="GO" id="GO:0015038">
    <property type="term" value="F:glutathione disulfide oxidoreductase activity"/>
    <property type="evidence" value="ECO:0007669"/>
    <property type="project" value="TreeGrafter"/>
</dbReference>
<dbReference type="SUPFAM" id="SSF52833">
    <property type="entry name" value="Thioredoxin-like"/>
    <property type="match status" value="1"/>
</dbReference>
<dbReference type="GO" id="GO:0034599">
    <property type="term" value="P:cellular response to oxidative stress"/>
    <property type="evidence" value="ECO:0007669"/>
    <property type="project" value="TreeGrafter"/>
</dbReference>
<dbReference type="Pfam" id="PF00462">
    <property type="entry name" value="Glutaredoxin"/>
    <property type="match status" value="1"/>
</dbReference>
<dbReference type="PROSITE" id="PS51354">
    <property type="entry name" value="GLUTAREDOXIN_2"/>
    <property type="match status" value="1"/>
</dbReference>
<feature type="domain" description="Glutaredoxin" evidence="6">
    <location>
        <begin position="19"/>
        <end position="82"/>
    </location>
</feature>
<name>A0A150GUZ6_GONPE</name>
<dbReference type="STRING" id="33097.A0A150GUZ6"/>
<keyword evidence="3" id="KW-0249">Electron transport</keyword>
<keyword evidence="5" id="KW-0676">Redox-active center</keyword>
<sequence>MGKEQALAEIKQAVAANKVMVYSKSYCPYCIKAKTALNQFIKPSQYTVVELDQRSDTDVMQDALLEITGGRSVPRVFINGKFLGGGDDTAAAAANGSLQKLLSEAGVL</sequence>
<keyword evidence="8" id="KW-1185">Reference proteome</keyword>
<dbReference type="EMBL" id="LSYV01000008">
    <property type="protein sequence ID" value="KXZ53150.1"/>
    <property type="molecule type" value="Genomic_DNA"/>
</dbReference>
<evidence type="ECO:0000313" key="8">
    <source>
        <dbReference type="Proteomes" id="UP000075714"/>
    </source>
</evidence>
<comment type="caution">
    <text evidence="7">The sequence shown here is derived from an EMBL/GenBank/DDBJ whole genome shotgun (WGS) entry which is preliminary data.</text>
</comment>
<dbReference type="Proteomes" id="UP000075714">
    <property type="component" value="Unassembled WGS sequence"/>
</dbReference>
<comment type="similarity">
    <text evidence="1">Belongs to the glutaredoxin family. CPYC subfamily.</text>
</comment>
<dbReference type="PANTHER" id="PTHR45694">
    <property type="entry name" value="GLUTAREDOXIN 2"/>
    <property type="match status" value="1"/>
</dbReference>